<protein>
    <recommendedName>
        <fullName evidence="6">Exoribonuclease phosphorolytic domain-containing protein</fullName>
    </recommendedName>
</protein>
<keyword evidence="3" id="KW-0698">rRNA processing</keyword>
<dbReference type="OrthoDB" id="27298at2759"/>
<organism evidence="7 8">
    <name type="scientific">[Torrubiella] hemipterigena</name>
    <dbReference type="NCBI Taxonomy" id="1531966"/>
    <lineage>
        <taxon>Eukaryota</taxon>
        <taxon>Fungi</taxon>
        <taxon>Dikarya</taxon>
        <taxon>Ascomycota</taxon>
        <taxon>Pezizomycotina</taxon>
        <taxon>Sordariomycetes</taxon>
        <taxon>Hypocreomycetidae</taxon>
        <taxon>Hypocreales</taxon>
        <taxon>Clavicipitaceae</taxon>
        <taxon>Clavicipitaceae incertae sedis</taxon>
        <taxon>'Torrubiella' clade</taxon>
    </lineage>
</organism>
<keyword evidence="8" id="KW-1185">Reference proteome</keyword>
<evidence type="ECO:0000256" key="3">
    <source>
        <dbReference type="ARBA" id="ARBA00022552"/>
    </source>
</evidence>
<dbReference type="Gene3D" id="3.30.230.70">
    <property type="entry name" value="GHMP Kinase, N-terminal domain"/>
    <property type="match status" value="1"/>
</dbReference>
<dbReference type="PANTHER" id="PTHR11953">
    <property type="entry name" value="EXOSOME COMPLEX COMPONENT"/>
    <property type="match status" value="1"/>
</dbReference>
<evidence type="ECO:0000256" key="5">
    <source>
        <dbReference type="ARBA" id="ARBA00023242"/>
    </source>
</evidence>
<dbReference type="InterPro" id="IPR020568">
    <property type="entry name" value="Ribosomal_Su5_D2-typ_SF"/>
</dbReference>
<dbReference type="GO" id="GO:0071051">
    <property type="term" value="P:poly(A)-dependent snoRNA 3'-end processing"/>
    <property type="evidence" value="ECO:0007669"/>
    <property type="project" value="TreeGrafter"/>
</dbReference>
<dbReference type="InterPro" id="IPR027408">
    <property type="entry name" value="PNPase/RNase_PH_dom_sf"/>
</dbReference>
<dbReference type="HOGENOM" id="CLU_063514_2_2_1"/>
<dbReference type="PANTHER" id="PTHR11953:SF1">
    <property type="entry name" value="EXOSOME COMPLEX COMPONENT RRP46"/>
    <property type="match status" value="1"/>
</dbReference>
<evidence type="ECO:0000256" key="4">
    <source>
        <dbReference type="ARBA" id="ARBA00022835"/>
    </source>
</evidence>
<evidence type="ECO:0000313" key="8">
    <source>
        <dbReference type="Proteomes" id="UP000039046"/>
    </source>
</evidence>
<dbReference type="CDD" id="cd11372">
    <property type="entry name" value="RNase_PH_RRP46"/>
    <property type="match status" value="1"/>
</dbReference>
<reference evidence="7 8" key="1">
    <citation type="journal article" date="2015" name="Genome Announc.">
        <title>Draft Genome Sequence and Gene Annotation of the Entomopathogenic Fungus Verticillium hemipterigenum.</title>
        <authorList>
            <person name="Horn F."/>
            <person name="Habel A."/>
            <person name="Scharf D.H."/>
            <person name="Dworschak J."/>
            <person name="Brakhage A.A."/>
            <person name="Guthke R."/>
            <person name="Hertweck C."/>
            <person name="Linde J."/>
        </authorList>
    </citation>
    <scope>NUCLEOTIDE SEQUENCE [LARGE SCALE GENOMIC DNA]</scope>
</reference>
<dbReference type="InterPro" id="IPR036345">
    <property type="entry name" value="ExoRNase_PH_dom2_sf"/>
</dbReference>
<dbReference type="GO" id="GO:0034475">
    <property type="term" value="P:U4 snRNA 3'-end processing"/>
    <property type="evidence" value="ECO:0007669"/>
    <property type="project" value="TreeGrafter"/>
</dbReference>
<dbReference type="GO" id="GO:0005730">
    <property type="term" value="C:nucleolus"/>
    <property type="evidence" value="ECO:0007669"/>
    <property type="project" value="TreeGrafter"/>
</dbReference>
<dbReference type="SUPFAM" id="SSF54211">
    <property type="entry name" value="Ribosomal protein S5 domain 2-like"/>
    <property type="match status" value="1"/>
</dbReference>
<dbReference type="AlphaFoldDB" id="A0A0A1TJN7"/>
<dbReference type="GO" id="GO:0006364">
    <property type="term" value="P:rRNA processing"/>
    <property type="evidence" value="ECO:0007669"/>
    <property type="project" value="UniProtKB-KW"/>
</dbReference>
<comment type="similarity">
    <text evidence="2">Belongs to the RNase PH family.</text>
</comment>
<feature type="domain" description="Exoribonuclease phosphorolytic" evidence="6">
    <location>
        <begin position="10"/>
        <end position="138"/>
    </location>
</feature>
<dbReference type="InterPro" id="IPR001247">
    <property type="entry name" value="ExoRNase_PH_dom1"/>
</dbReference>
<sequence length="252" mass="26805">MASSTQPAAELSHLPKADGSAAFSYSGYTVTAAVNGPIEAQRRDENPFEAILDVNVRPAAGVGGTAERQLESILMPALRQLIPIRNFPRSLIQITLQITETPENTYVNAKLTQARLNLPIIPALLHASVLGLLTAAIPLKGIATAVALALPAQGGKDGIIADPDTRQAETAESLHVLGFTSDNELLLAESEGSFTQEEWNSVLDAGQRICTRSASRDGDDAAMDYVGVDSPSVKDFIRATMAAKVSEDLQWK</sequence>
<dbReference type="GO" id="GO:0000177">
    <property type="term" value="C:cytoplasmic exosome (RNase complex)"/>
    <property type="evidence" value="ECO:0007669"/>
    <property type="project" value="TreeGrafter"/>
</dbReference>
<evidence type="ECO:0000259" key="6">
    <source>
        <dbReference type="Pfam" id="PF01138"/>
    </source>
</evidence>
<keyword evidence="4" id="KW-0271">Exosome</keyword>
<dbReference type="GO" id="GO:0016075">
    <property type="term" value="P:rRNA catabolic process"/>
    <property type="evidence" value="ECO:0007669"/>
    <property type="project" value="TreeGrafter"/>
</dbReference>
<evidence type="ECO:0000256" key="1">
    <source>
        <dbReference type="ARBA" id="ARBA00004123"/>
    </source>
</evidence>
<comment type="subcellular location">
    <subcellularLocation>
        <location evidence="1">Nucleus</location>
    </subcellularLocation>
</comment>
<proteinExistence type="inferred from homology"/>
<evidence type="ECO:0000256" key="2">
    <source>
        <dbReference type="ARBA" id="ARBA00006678"/>
    </source>
</evidence>
<dbReference type="Pfam" id="PF01138">
    <property type="entry name" value="RNase_PH"/>
    <property type="match status" value="1"/>
</dbReference>
<dbReference type="GO" id="GO:0071028">
    <property type="term" value="P:nuclear mRNA surveillance"/>
    <property type="evidence" value="ECO:0007669"/>
    <property type="project" value="TreeGrafter"/>
</dbReference>
<dbReference type="GO" id="GO:0000176">
    <property type="term" value="C:nuclear exosome (RNase complex)"/>
    <property type="evidence" value="ECO:0007669"/>
    <property type="project" value="UniProtKB-ARBA"/>
</dbReference>
<dbReference type="SUPFAM" id="SSF55666">
    <property type="entry name" value="Ribonuclease PH domain 2-like"/>
    <property type="match status" value="1"/>
</dbReference>
<accession>A0A0A1TJN7</accession>
<dbReference type="Proteomes" id="UP000039046">
    <property type="component" value="Unassembled WGS sequence"/>
</dbReference>
<dbReference type="STRING" id="1531966.A0A0A1TJN7"/>
<dbReference type="GO" id="GO:0003723">
    <property type="term" value="F:RNA binding"/>
    <property type="evidence" value="ECO:0007669"/>
    <property type="project" value="TreeGrafter"/>
</dbReference>
<gene>
    <name evidence="7" type="ORF">VHEMI06519</name>
</gene>
<name>A0A0A1TJN7_9HYPO</name>
<dbReference type="InterPro" id="IPR050080">
    <property type="entry name" value="RNase_PH"/>
</dbReference>
<evidence type="ECO:0000313" key="7">
    <source>
        <dbReference type="EMBL" id="CEJ90758.1"/>
    </source>
</evidence>
<keyword evidence="5" id="KW-0539">Nucleus</keyword>
<dbReference type="EMBL" id="CDHN01000003">
    <property type="protein sequence ID" value="CEJ90758.1"/>
    <property type="molecule type" value="Genomic_DNA"/>
</dbReference>